<feature type="domain" description="VOC" evidence="1">
    <location>
        <begin position="3"/>
        <end position="113"/>
    </location>
</feature>
<dbReference type="GO" id="GO:0051213">
    <property type="term" value="F:dioxygenase activity"/>
    <property type="evidence" value="ECO:0007669"/>
    <property type="project" value="UniProtKB-KW"/>
</dbReference>
<sequence length="124" mass="13699">MEVLSSRVLIHPRDPQVSTAFYRDTLGLAVEREFPGGTRFFAGGGSIEVVGTGESTPSQDVNLFLQVRDLPAVLAELAGRGVRPVRGPQREPWGTDEAWITDPDGLRIVLVEVPEDHPLRRDKR</sequence>
<dbReference type="InterPro" id="IPR029068">
    <property type="entry name" value="Glyas_Bleomycin-R_OHBP_Dase"/>
</dbReference>
<dbReference type="SUPFAM" id="SSF54593">
    <property type="entry name" value="Glyoxalase/Bleomycin resistance protein/Dihydroxybiphenyl dioxygenase"/>
    <property type="match status" value="1"/>
</dbReference>
<keyword evidence="2" id="KW-0560">Oxidoreductase</keyword>
<dbReference type="EMBL" id="JACHMG010000001">
    <property type="protein sequence ID" value="MBB4682522.1"/>
    <property type="molecule type" value="Genomic_DNA"/>
</dbReference>
<accession>A0A840IMV7</accession>
<dbReference type="Pfam" id="PF00903">
    <property type="entry name" value="Glyoxalase"/>
    <property type="match status" value="1"/>
</dbReference>
<proteinExistence type="predicted"/>
<dbReference type="Gene3D" id="3.10.180.10">
    <property type="entry name" value="2,3-Dihydroxybiphenyl 1,2-Dioxygenase, domain 1"/>
    <property type="match status" value="1"/>
</dbReference>
<dbReference type="InterPro" id="IPR037523">
    <property type="entry name" value="VOC_core"/>
</dbReference>
<name>A0A840IMV7_9PSEU</name>
<keyword evidence="2" id="KW-0223">Dioxygenase</keyword>
<evidence type="ECO:0000313" key="3">
    <source>
        <dbReference type="Proteomes" id="UP000581769"/>
    </source>
</evidence>
<dbReference type="InterPro" id="IPR004360">
    <property type="entry name" value="Glyas_Fos-R_dOase_dom"/>
</dbReference>
<organism evidence="2 3">
    <name type="scientific">Amycolatopsis jiangsuensis</name>
    <dbReference type="NCBI Taxonomy" id="1181879"/>
    <lineage>
        <taxon>Bacteria</taxon>
        <taxon>Bacillati</taxon>
        <taxon>Actinomycetota</taxon>
        <taxon>Actinomycetes</taxon>
        <taxon>Pseudonocardiales</taxon>
        <taxon>Pseudonocardiaceae</taxon>
        <taxon>Amycolatopsis</taxon>
    </lineage>
</organism>
<keyword evidence="2" id="KW-0456">Lyase</keyword>
<dbReference type="AlphaFoldDB" id="A0A840IMV7"/>
<dbReference type="Proteomes" id="UP000581769">
    <property type="component" value="Unassembled WGS sequence"/>
</dbReference>
<dbReference type="GO" id="GO:0016829">
    <property type="term" value="F:lyase activity"/>
    <property type="evidence" value="ECO:0007669"/>
    <property type="project" value="UniProtKB-KW"/>
</dbReference>
<protein>
    <submittedName>
        <fullName evidence="2">Catechol 2,3-dioxygenase-like lactoylglutathione lyase family enzyme</fullName>
    </submittedName>
</protein>
<evidence type="ECO:0000259" key="1">
    <source>
        <dbReference type="PROSITE" id="PS51819"/>
    </source>
</evidence>
<keyword evidence="3" id="KW-1185">Reference proteome</keyword>
<dbReference type="PROSITE" id="PS51819">
    <property type="entry name" value="VOC"/>
    <property type="match status" value="1"/>
</dbReference>
<comment type="caution">
    <text evidence="2">The sequence shown here is derived from an EMBL/GenBank/DDBJ whole genome shotgun (WGS) entry which is preliminary data.</text>
</comment>
<evidence type="ECO:0000313" key="2">
    <source>
        <dbReference type="EMBL" id="MBB4682522.1"/>
    </source>
</evidence>
<gene>
    <name evidence="2" type="ORF">BJY18_000007</name>
</gene>
<dbReference type="RefSeq" id="WP_184776676.1">
    <property type="nucleotide sequence ID" value="NZ_JACHMG010000001.1"/>
</dbReference>
<reference evidence="2 3" key="1">
    <citation type="submission" date="2020-08" db="EMBL/GenBank/DDBJ databases">
        <title>Sequencing the genomes of 1000 actinobacteria strains.</title>
        <authorList>
            <person name="Klenk H.-P."/>
        </authorList>
    </citation>
    <scope>NUCLEOTIDE SEQUENCE [LARGE SCALE GENOMIC DNA]</scope>
    <source>
        <strain evidence="2 3">DSM 45859</strain>
    </source>
</reference>